<feature type="region of interest" description="Disordered" evidence="5">
    <location>
        <begin position="578"/>
        <end position="597"/>
    </location>
</feature>
<dbReference type="GO" id="GO:0007269">
    <property type="term" value="P:neurotransmitter secretion"/>
    <property type="evidence" value="ECO:0007669"/>
    <property type="project" value="InterPro"/>
</dbReference>
<feature type="compositionally biased region" description="Polar residues" evidence="5">
    <location>
        <begin position="579"/>
        <end position="590"/>
    </location>
</feature>
<dbReference type="FunFam" id="3.30.470.20:FF:000059">
    <property type="entry name" value="Synapsin-3"/>
    <property type="match status" value="1"/>
</dbReference>
<dbReference type="Pfam" id="PF10581">
    <property type="entry name" value="Synapsin_N"/>
    <property type="match status" value="1"/>
</dbReference>
<feature type="compositionally biased region" description="Low complexity" evidence="5">
    <location>
        <begin position="499"/>
        <end position="516"/>
    </location>
</feature>
<dbReference type="InterPro" id="IPR020898">
    <property type="entry name" value="Synapsin_ATP-bd_dom"/>
</dbReference>
<dbReference type="FunFam" id="3.40.50.20:FF:000008">
    <property type="entry name" value="Synapsin III"/>
    <property type="match status" value="1"/>
</dbReference>
<keyword evidence="3" id="KW-0770">Synapse</keyword>
<feature type="compositionally biased region" description="Basic residues" evidence="5">
    <location>
        <begin position="106"/>
        <end position="115"/>
    </location>
</feature>
<comment type="subcellular location">
    <subcellularLocation>
        <location evidence="4">Synapse</location>
    </subcellularLocation>
</comment>
<name>A0A818FVS5_9BILA</name>
<dbReference type="FunFam" id="3.30.1490.20:FF:000008">
    <property type="entry name" value="Synapsin I"/>
    <property type="match status" value="1"/>
</dbReference>
<evidence type="ECO:0000256" key="3">
    <source>
        <dbReference type="ARBA" id="ARBA00023018"/>
    </source>
</evidence>
<accession>A0A818FVS5</accession>
<evidence type="ECO:0000256" key="1">
    <source>
        <dbReference type="ARBA" id="ARBA00008243"/>
    </source>
</evidence>
<feature type="compositionally biased region" description="Low complexity" evidence="5">
    <location>
        <begin position="549"/>
        <end position="567"/>
    </location>
</feature>
<evidence type="ECO:0000256" key="5">
    <source>
        <dbReference type="SAM" id="MobiDB-lite"/>
    </source>
</evidence>
<dbReference type="Proteomes" id="UP000663823">
    <property type="component" value="Unassembled WGS sequence"/>
</dbReference>
<dbReference type="Pfam" id="PF02750">
    <property type="entry name" value="Synapsin_C"/>
    <property type="match status" value="1"/>
</dbReference>
<feature type="domain" description="Synapsin ATP-binding" evidence="7">
    <location>
        <begin position="232"/>
        <end position="433"/>
    </location>
</feature>
<dbReference type="PANTHER" id="PTHR10841:SF17">
    <property type="entry name" value="SYNAPSIN"/>
    <property type="match status" value="1"/>
</dbReference>
<evidence type="ECO:0000313" key="9">
    <source>
        <dbReference type="EMBL" id="CAF3602397.1"/>
    </source>
</evidence>
<dbReference type="Proteomes" id="UP000663836">
    <property type="component" value="Unassembled WGS sequence"/>
</dbReference>
<dbReference type="Gene3D" id="3.40.50.20">
    <property type="match status" value="1"/>
</dbReference>
<keyword evidence="2" id="KW-0597">Phosphoprotein</keyword>
<protein>
    <recommendedName>
        <fullName evidence="11">Synapsin</fullName>
    </recommendedName>
</protein>
<dbReference type="GO" id="GO:0005524">
    <property type="term" value="F:ATP binding"/>
    <property type="evidence" value="ECO:0007669"/>
    <property type="project" value="InterPro"/>
</dbReference>
<evidence type="ECO:0000313" key="10">
    <source>
        <dbReference type="Proteomes" id="UP000663823"/>
    </source>
</evidence>
<dbReference type="Pfam" id="PF02078">
    <property type="entry name" value="Synapsin"/>
    <property type="match status" value="1"/>
</dbReference>
<dbReference type="InterPro" id="IPR016185">
    <property type="entry name" value="PreATP-grasp_dom_sf"/>
</dbReference>
<feature type="region of interest" description="Disordered" evidence="5">
    <location>
        <begin position="489"/>
        <end position="572"/>
    </location>
</feature>
<dbReference type="EMBL" id="CAJOAX010000020">
    <property type="protein sequence ID" value="CAF3481738.1"/>
    <property type="molecule type" value="Genomic_DNA"/>
</dbReference>
<dbReference type="Gene3D" id="3.30.1490.20">
    <property type="entry name" value="ATP-grasp fold, A domain"/>
    <property type="match status" value="1"/>
</dbReference>
<comment type="similarity">
    <text evidence="1">Belongs to the synapsin family.</text>
</comment>
<feature type="domain" description="Synapsin pre-ATP-grasp" evidence="6">
    <location>
        <begin position="130"/>
        <end position="229"/>
    </location>
</feature>
<organism evidence="8 10">
    <name type="scientific">Rotaria sordida</name>
    <dbReference type="NCBI Taxonomy" id="392033"/>
    <lineage>
        <taxon>Eukaryota</taxon>
        <taxon>Metazoa</taxon>
        <taxon>Spiralia</taxon>
        <taxon>Gnathifera</taxon>
        <taxon>Rotifera</taxon>
        <taxon>Eurotatoria</taxon>
        <taxon>Bdelloidea</taxon>
        <taxon>Philodinida</taxon>
        <taxon>Philodinidae</taxon>
        <taxon>Rotaria</taxon>
    </lineage>
</organism>
<evidence type="ECO:0008006" key="11">
    <source>
        <dbReference type="Google" id="ProtNLM"/>
    </source>
</evidence>
<dbReference type="InterPro" id="IPR013815">
    <property type="entry name" value="ATP_grasp_subdomain_1"/>
</dbReference>
<comment type="caution">
    <text evidence="8">The sequence shown here is derived from an EMBL/GenBank/DDBJ whole genome shotgun (WGS) entry which is preliminary data.</text>
</comment>
<feature type="region of interest" description="Disordered" evidence="5">
    <location>
        <begin position="89"/>
        <end position="125"/>
    </location>
</feature>
<dbReference type="SUPFAM" id="SSF52440">
    <property type="entry name" value="PreATP-grasp domain"/>
    <property type="match status" value="1"/>
</dbReference>
<dbReference type="InterPro" id="IPR019736">
    <property type="entry name" value="Synapsin_P_site"/>
</dbReference>
<feature type="region of interest" description="Disordered" evidence="5">
    <location>
        <begin position="1"/>
        <end position="22"/>
    </location>
</feature>
<evidence type="ECO:0000259" key="7">
    <source>
        <dbReference type="Pfam" id="PF02750"/>
    </source>
</evidence>
<dbReference type="Gene3D" id="3.30.470.20">
    <property type="entry name" value="ATP-grasp fold, B domain"/>
    <property type="match status" value="1"/>
</dbReference>
<dbReference type="AlphaFoldDB" id="A0A818FVS5"/>
<sequence length="616" mass="69602">MMNYLKRRFSSGDLQNENDDSTMTMLPTSTESHMNMTSQSNISRPSAWELKSSKYTSAPSSPTRSLSFANQFMNAARGVVNQAIQQIPHQPTGTGLTSSSSISYSHPHHHHHHHQSQLTQNKDQQQSISKDKLKLLLVIDDQHTDWSKYFKGKKIFADYDIRVEQAEFKDINLAAYSDAGTLVDINIYRNGTHVVRSFRPDFVLVRQYVRDINIDWTNIILGMQYGALPGVNSMKALYNFRDKPWIFAELLNIQRRLGTDQFPLISQAYYPNHREMLISPQFPSVVKVGQAHQGLGKIRVENPYDYQDLTSVVAISNCYSTVEPYIDGRCDVYVQKIGQYYKAFIRKSLTGNWKANTGSAMLEQIEMTDRYRLWVDEVSQLFGGLDICAIEIVQSKDGKEYIVQVNDCCMQLLGESQDEDRRCIAELVMHKMQIYCRPDKQPTMMTKHGISSNELISFLISAIDLSRIDTVHIRVPSIEQPIHELPKITKVPSTSNDPISVSTTNSQNISSSTTQVCNSNRRELPNVPRNTTNIDNQSSSTISQNPFYNPSTTNTTNSISTSRSTPSQWMGNIGHTLRKQTSNVSDGGDSTNKDESEDTLANLKKTFAGIFGDIIS</sequence>
<dbReference type="PANTHER" id="PTHR10841">
    <property type="entry name" value="SYNAPSIN"/>
    <property type="match status" value="1"/>
</dbReference>
<dbReference type="InterPro" id="IPR020897">
    <property type="entry name" value="Synapsin_pre-ATP-grasp_dom"/>
</dbReference>
<dbReference type="PRINTS" id="PR01368">
    <property type="entry name" value="SYNAPSIN"/>
</dbReference>
<dbReference type="SUPFAM" id="SSF56059">
    <property type="entry name" value="Glutathione synthetase ATP-binding domain-like"/>
    <property type="match status" value="1"/>
</dbReference>
<evidence type="ECO:0000313" key="8">
    <source>
        <dbReference type="EMBL" id="CAF3481738.1"/>
    </source>
</evidence>
<evidence type="ECO:0000259" key="6">
    <source>
        <dbReference type="Pfam" id="PF02078"/>
    </source>
</evidence>
<feature type="compositionally biased region" description="Polar residues" evidence="5">
    <location>
        <begin position="528"/>
        <end position="548"/>
    </location>
</feature>
<dbReference type="EMBL" id="CAJOBD010000171">
    <property type="protein sequence ID" value="CAF3602397.1"/>
    <property type="molecule type" value="Genomic_DNA"/>
</dbReference>
<dbReference type="InterPro" id="IPR001359">
    <property type="entry name" value="Synapsin"/>
</dbReference>
<proteinExistence type="inferred from homology"/>
<reference evidence="8" key="1">
    <citation type="submission" date="2021-02" db="EMBL/GenBank/DDBJ databases">
        <authorList>
            <person name="Nowell W R."/>
        </authorList>
    </citation>
    <scope>NUCLEOTIDE SEQUENCE</scope>
</reference>
<dbReference type="GO" id="GO:0030672">
    <property type="term" value="C:synaptic vesicle membrane"/>
    <property type="evidence" value="ECO:0007669"/>
    <property type="project" value="TreeGrafter"/>
</dbReference>
<evidence type="ECO:0000256" key="4">
    <source>
        <dbReference type="ARBA" id="ARBA00034103"/>
    </source>
</evidence>
<gene>
    <name evidence="9" type="ORF">JBS370_LOCUS3858</name>
    <name evidence="8" type="ORF">OTI717_LOCUS568</name>
</gene>
<evidence type="ECO:0000256" key="2">
    <source>
        <dbReference type="ARBA" id="ARBA00022553"/>
    </source>
</evidence>